<dbReference type="GO" id="GO:0042802">
    <property type="term" value="F:identical protein binding"/>
    <property type="evidence" value="ECO:0007669"/>
    <property type="project" value="TreeGrafter"/>
</dbReference>
<dbReference type="InterPro" id="IPR015422">
    <property type="entry name" value="PyrdxlP-dep_Trfase_small"/>
</dbReference>
<dbReference type="PANTHER" id="PTHR11986">
    <property type="entry name" value="AMINOTRANSFERASE CLASS III"/>
    <property type="match status" value="1"/>
</dbReference>
<dbReference type="NCBIfam" id="TIGR01885">
    <property type="entry name" value="Orn_aminotrans"/>
    <property type="match status" value="1"/>
</dbReference>
<comment type="pathway">
    <text evidence="2">Amino-acid biosynthesis; L-proline biosynthesis; L-glutamate 5-semialdehyde from L-ornithine: step 1/1.</text>
</comment>
<dbReference type="PANTHER" id="PTHR11986:SF18">
    <property type="entry name" value="ORNITHINE AMINOTRANSFERASE, MITOCHONDRIAL"/>
    <property type="match status" value="1"/>
</dbReference>
<dbReference type="InterPro" id="IPR005814">
    <property type="entry name" value="Aminotrans_3"/>
</dbReference>
<comment type="caution">
    <text evidence="11">The sequence shown here is derived from an EMBL/GenBank/DDBJ whole genome shotgun (WGS) entry which is preliminary data.</text>
</comment>
<dbReference type="PROSITE" id="PS00600">
    <property type="entry name" value="AA_TRANSFER_CLASS_3"/>
    <property type="match status" value="1"/>
</dbReference>
<dbReference type="InterPro" id="IPR010164">
    <property type="entry name" value="Orn_aminotrans"/>
</dbReference>
<keyword evidence="7 9" id="KW-0663">Pyridoxal phosphate</keyword>
<dbReference type="InterPro" id="IPR015421">
    <property type="entry name" value="PyrdxlP-dep_Trfase_major"/>
</dbReference>
<dbReference type="FunFam" id="3.40.640.10:FF:000011">
    <property type="entry name" value="Ornithine aminotransferase"/>
    <property type="match status" value="1"/>
</dbReference>
<evidence type="ECO:0000256" key="4">
    <source>
        <dbReference type="ARBA" id="ARBA00022576"/>
    </source>
</evidence>
<keyword evidence="6 11" id="KW-0808">Transferase</keyword>
<evidence type="ECO:0000256" key="9">
    <source>
        <dbReference type="RuleBase" id="RU003560"/>
    </source>
</evidence>
<dbReference type="SUPFAM" id="SSF53383">
    <property type="entry name" value="PLP-dependent transferases"/>
    <property type="match status" value="1"/>
</dbReference>
<dbReference type="InterPro" id="IPR050103">
    <property type="entry name" value="Class-III_PLP-dep_AT"/>
</dbReference>
<dbReference type="Pfam" id="PF00202">
    <property type="entry name" value="Aminotran_3"/>
    <property type="match status" value="1"/>
</dbReference>
<gene>
    <name evidence="11" type="primary">rocD</name>
    <name evidence="11" type="ORF">JGS22_003820</name>
</gene>
<dbReference type="Gene3D" id="3.40.640.10">
    <property type="entry name" value="Type I PLP-dependent aspartate aminotransferase-like (Major domain)"/>
    <property type="match status" value="1"/>
</dbReference>
<dbReference type="Gene3D" id="3.90.1150.10">
    <property type="entry name" value="Aspartate Aminotransferase, domain 1"/>
    <property type="match status" value="1"/>
</dbReference>
<dbReference type="InterPro" id="IPR015424">
    <property type="entry name" value="PyrdxlP-dep_Trfase"/>
</dbReference>
<dbReference type="GO" id="GO:0004587">
    <property type="term" value="F:ornithine aminotransferase activity"/>
    <property type="evidence" value="ECO:0007669"/>
    <property type="project" value="UniProtKB-EC"/>
</dbReference>
<evidence type="ECO:0000256" key="7">
    <source>
        <dbReference type="ARBA" id="ARBA00022898"/>
    </source>
</evidence>
<evidence type="ECO:0000256" key="5">
    <source>
        <dbReference type="ARBA" id="ARBA00022650"/>
    </source>
</evidence>
<evidence type="ECO:0000256" key="8">
    <source>
        <dbReference type="ARBA" id="ARBA00030587"/>
    </source>
</evidence>
<proteinExistence type="inferred from homology"/>
<dbReference type="EMBL" id="JAELVF020000001">
    <property type="protein sequence ID" value="MBU7596787.1"/>
    <property type="molecule type" value="Genomic_DNA"/>
</dbReference>
<keyword evidence="5" id="KW-0641">Proline biosynthesis</keyword>
<evidence type="ECO:0000256" key="3">
    <source>
        <dbReference type="ARBA" id="ARBA00012924"/>
    </source>
</evidence>
<reference evidence="11" key="1">
    <citation type="submission" date="2021-06" db="EMBL/GenBank/DDBJ databases">
        <title>Sequencing of actinobacteria type strains.</title>
        <authorList>
            <person name="Nguyen G.-S."/>
            <person name="Wentzel A."/>
        </authorList>
    </citation>
    <scope>NUCLEOTIDE SEQUENCE</scope>
    <source>
        <strain evidence="11">P38-E01</strain>
    </source>
</reference>
<evidence type="ECO:0000256" key="6">
    <source>
        <dbReference type="ARBA" id="ARBA00022679"/>
    </source>
</evidence>
<keyword evidence="5" id="KW-0028">Amino-acid biosynthesis</keyword>
<evidence type="ECO:0000256" key="2">
    <source>
        <dbReference type="ARBA" id="ARBA00004998"/>
    </source>
</evidence>
<keyword evidence="4 11" id="KW-0032">Aminotransferase</keyword>
<evidence type="ECO:0000256" key="1">
    <source>
        <dbReference type="ARBA" id="ARBA00001933"/>
    </source>
</evidence>
<evidence type="ECO:0000256" key="10">
    <source>
        <dbReference type="SAM" id="MobiDB-lite"/>
    </source>
</evidence>
<name>A0A949JC83_9ACTN</name>
<dbReference type="AlphaFoldDB" id="A0A949JC83"/>
<dbReference type="GO" id="GO:0030170">
    <property type="term" value="F:pyridoxal phosphate binding"/>
    <property type="evidence" value="ECO:0007669"/>
    <property type="project" value="InterPro"/>
</dbReference>
<organism evidence="11 12">
    <name type="scientific">Streptomyces tardus</name>
    <dbReference type="NCBI Taxonomy" id="2780544"/>
    <lineage>
        <taxon>Bacteria</taxon>
        <taxon>Bacillati</taxon>
        <taxon>Actinomycetota</taxon>
        <taxon>Actinomycetes</taxon>
        <taxon>Kitasatosporales</taxon>
        <taxon>Streptomycetaceae</taxon>
        <taxon>Streptomyces</taxon>
    </lineage>
</organism>
<comment type="similarity">
    <text evidence="9">Belongs to the class-III pyridoxal-phosphate-dependent aminotransferase family.</text>
</comment>
<dbReference type="EC" id="2.6.1.13" evidence="3"/>
<dbReference type="PIRSF" id="PIRSF000521">
    <property type="entry name" value="Transaminase_4ab_Lys_Orn"/>
    <property type="match status" value="1"/>
</dbReference>
<dbReference type="InterPro" id="IPR049704">
    <property type="entry name" value="Aminotrans_3_PPA_site"/>
</dbReference>
<evidence type="ECO:0000313" key="12">
    <source>
        <dbReference type="Proteomes" id="UP000694501"/>
    </source>
</evidence>
<dbReference type="CDD" id="cd00610">
    <property type="entry name" value="OAT_like"/>
    <property type="match status" value="1"/>
</dbReference>
<dbReference type="Proteomes" id="UP000694501">
    <property type="component" value="Unassembled WGS sequence"/>
</dbReference>
<dbReference type="RefSeq" id="WP_211042456.1">
    <property type="nucleotide sequence ID" value="NZ_JAELVF020000001.1"/>
</dbReference>
<keyword evidence="12" id="KW-1185">Reference proteome</keyword>
<feature type="region of interest" description="Disordered" evidence="10">
    <location>
        <begin position="1"/>
        <end position="23"/>
    </location>
</feature>
<protein>
    <recommendedName>
        <fullName evidence="3">ornithine aminotransferase</fullName>
        <ecNumber evidence="3">2.6.1.13</ecNumber>
    </recommendedName>
    <alternativeName>
        <fullName evidence="8">Ornithine--oxo-acid aminotransferase</fullName>
    </alternativeName>
</protein>
<accession>A0A949JC83</accession>
<comment type="cofactor">
    <cofactor evidence="1">
        <name>pyridoxal 5'-phosphate</name>
        <dbReference type="ChEBI" id="CHEBI:597326"/>
    </cofactor>
</comment>
<sequence>MRSNGTDATVSGSAAQGATAPRGTTEQLIATADQHSAHNYHPLPVVVASAEGAWMTDVEDRRYLDLLAGYSALNFGHGHPRLIATAKEQLDRLTLTSRAFHHDRFAEFCTQLAELCGMESVLPMNTGAEAVETAVKTARKWGYQVKGVPDGRAKIIVASGNFHGRTTTVISFSTDEDARANFGPYTPGFEIVPYGDLAALEAALDEHGEDVVAVMLEPIQGEAGVLIPPAEYLPGVRELTRARNVLFIADEIQSGLGRTGRTFACEHEGVVPDIYLLGKALGGGVVPVSAVVSSREIMSVYRPGEHGSTFGGNPLACAVALEVVAMLRSGEYQERARELGDHLHRELQLLTGTGKVEAVRVRGLWAGVDISPSFGTGREISEKLMARGVLVKDTHGSTIRIAPPLVISKEDLDWGLDQLRAVLAG</sequence>
<evidence type="ECO:0000313" key="11">
    <source>
        <dbReference type="EMBL" id="MBU7596787.1"/>
    </source>
</evidence>